<keyword evidence="5" id="KW-0029">Amino-acid transport</keyword>
<dbReference type="RefSeq" id="WP_058572374.1">
    <property type="nucleotide sequence ID" value="NZ_LOPV01000203.1"/>
</dbReference>
<sequence length="243" mass="26104">MSGDDTLLSVRDLVSGYGSTRVLQGVNLDVERGSVVTLIGRNGVGKTTTLRSILGSVTPTSGSVTFEGEDITMLSPEKTAREGIALVPEERRVFPGLSVRENVEIGRIGGRQDIDKPTVDEVIDEFENLVRHRNSKGANLSGGEQQMLAVARALVSAPDLLMLDEPTEGLAPSIVKQVQRKIKQLNDEGVTILLVEQNVQVALDAADYVYILDKGQVVHEGPADEVAADDEILDRYLGVSAAE</sequence>
<dbReference type="SMART" id="SM00382">
    <property type="entry name" value="AAA"/>
    <property type="match status" value="1"/>
</dbReference>
<dbReference type="InterPro" id="IPR003593">
    <property type="entry name" value="AAA+_ATPase"/>
</dbReference>
<keyword evidence="4 7" id="KW-0067">ATP-binding</keyword>
<evidence type="ECO:0000313" key="8">
    <source>
        <dbReference type="Proteomes" id="UP000053157"/>
    </source>
</evidence>
<dbReference type="InterPro" id="IPR003439">
    <property type="entry name" value="ABC_transporter-like_ATP-bd"/>
</dbReference>
<comment type="similarity">
    <text evidence="1">Belongs to the ABC transporter superfamily.</text>
</comment>
<dbReference type="GO" id="GO:0016887">
    <property type="term" value="F:ATP hydrolysis activity"/>
    <property type="evidence" value="ECO:0007669"/>
    <property type="project" value="InterPro"/>
</dbReference>
<reference evidence="7 8" key="1">
    <citation type="submission" date="2015-12" db="EMBL/GenBank/DDBJ databases">
        <title>Haloferax profundi sp. nov. isolated from the Discovery deep brine-seawater interface in the Red Sea.</title>
        <authorList>
            <person name="Zhang G."/>
            <person name="Stingl U."/>
            <person name="Rashid M."/>
        </authorList>
    </citation>
    <scope>NUCLEOTIDE SEQUENCE [LARGE SCALE GENOMIC DNA]</scope>
    <source>
        <strain evidence="7 8">SB29</strain>
    </source>
</reference>
<dbReference type="Proteomes" id="UP000053157">
    <property type="component" value="Unassembled WGS sequence"/>
</dbReference>
<proteinExistence type="inferred from homology"/>
<dbReference type="OrthoDB" id="97750at2157"/>
<dbReference type="GO" id="GO:0005524">
    <property type="term" value="F:ATP binding"/>
    <property type="evidence" value="ECO:0007669"/>
    <property type="project" value="UniProtKB-KW"/>
</dbReference>
<keyword evidence="8" id="KW-1185">Reference proteome</keyword>
<dbReference type="Pfam" id="PF00005">
    <property type="entry name" value="ABC_tran"/>
    <property type="match status" value="1"/>
</dbReference>
<keyword evidence="2" id="KW-0813">Transport</keyword>
<dbReference type="InterPro" id="IPR017871">
    <property type="entry name" value="ABC_transporter-like_CS"/>
</dbReference>
<dbReference type="GO" id="GO:0015807">
    <property type="term" value="P:L-amino acid transport"/>
    <property type="evidence" value="ECO:0007669"/>
    <property type="project" value="TreeGrafter"/>
</dbReference>
<evidence type="ECO:0000256" key="4">
    <source>
        <dbReference type="ARBA" id="ARBA00022840"/>
    </source>
</evidence>
<dbReference type="AlphaFoldDB" id="A0A0W1SKZ8"/>
<dbReference type="SUPFAM" id="SSF52540">
    <property type="entry name" value="P-loop containing nucleoside triphosphate hydrolases"/>
    <property type="match status" value="1"/>
</dbReference>
<evidence type="ECO:0000259" key="6">
    <source>
        <dbReference type="PROSITE" id="PS50893"/>
    </source>
</evidence>
<evidence type="ECO:0000256" key="5">
    <source>
        <dbReference type="ARBA" id="ARBA00022970"/>
    </source>
</evidence>
<name>A0A0W1SKZ8_9EURY</name>
<dbReference type="PANTHER" id="PTHR43820:SF4">
    <property type="entry name" value="HIGH-AFFINITY BRANCHED-CHAIN AMINO ACID TRANSPORT ATP-BINDING PROTEIN LIVF"/>
    <property type="match status" value="1"/>
</dbReference>
<keyword evidence="3" id="KW-0547">Nucleotide-binding</keyword>
<dbReference type="InterPro" id="IPR052156">
    <property type="entry name" value="BCAA_Transport_ATP-bd_LivF"/>
</dbReference>
<organism evidence="7 8">
    <name type="scientific">Haloferax profundi</name>
    <dbReference type="NCBI Taxonomy" id="1544718"/>
    <lineage>
        <taxon>Archaea</taxon>
        <taxon>Methanobacteriati</taxon>
        <taxon>Methanobacteriota</taxon>
        <taxon>Stenosarchaea group</taxon>
        <taxon>Halobacteria</taxon>
        <taxon>Halobacteriales</taxon>
        <taxon>Haloferacaceae</taxon>
        <taxon>Haloferax</taxon>
    </lineage>
</organism>
<evidence type="ECO:0000256" key="1">
    <source>
        <dbReference type="ARBA" id="ARBA00005417"/>
    </source>
</evidence>
<dbReference type="Gene3D" id="3.40.50.300">
    <property type="entry name" value="P-loop containing nucleotide triphosphate hydrolases"/>
    <property type="match status" value="1"/>
</dbReference>
<dbReference type="PANTHER" id="PTHR43820">
    <property type="entry name" value="HIGH-AFFINITY BRANCHED-CHAIN AMINO ACID TRANSPORT ATP-BINDING PROTEIN LIVF"/>
    <property type="match status" value="1"/>
</dbReference>
<dbReference type="PROSITE" id="PS50893">
    <property type="entry name" value="ABC_TRANSPORTER_2"/>
    <property type="match status" value="1"/>
</dbReference>
<protein>
    <submittedName>
        <fullName evidence="7">ABC transporter ATP-binding protein</fullName>
    </submittedName>
</protein>
<evidence type="ECO:0000313" key="7">
    <source>
        <dbReference type="EMBL" id="KTG26946.1"/>
    </source>
</evidence>
<feature type="domain" description="ABC transporter" evidence="6">
    <location>
        <begin position="8"/>
        <end position="239"/>
    </location>
</feature>
<dbReference type="GO" id="GO:0015658">
    <property type="term" value="F:branched-chain amino acid transmembrane transporter activity"/>
    <property type="evidence" value="ECO:0007669"/>
    <property type="project" value="TreeGrafter"/>
</dbReference>
<dbReference type="CDD" id="cd03224">
    <property type="entry name" value="ABC_TM1139_LivF_branched"/>
    <property type="match status" value="1"/>
</dbReference>
<dbReference type="PROSITE" id="PS00211">
    <property type="entry name" value="ABC_TRANSPORTER_1"/>
    <property type="match status" value="1"/>
</dbReference>
<evidence type="ECO:0000256" key="2">
    <source>
        <dbReference type="ARBA" id="ARBA00022448"/>
    </source>
</evidence>
<gene>
    <name evidence="7" type="ORF">AUR66_15375</name>
</gene>
<accession>A0A0W1SKZ8</accession>
<dbReference type="InterPro" id="IPR027417">
    <property type="entry name" value="P-loop_NTPase"/>
</dbReference>
<dbReference type="EMBL" id="LOPV01000203">
    <property type="protein sequence ID" value="KTG26946.1"/>
    <property type="molecule type" value="Genomic_DNA"/>
</dbReference>
<evidence type="ECO:0000256" key="3">
    <source>
        <dbReference type="ARBA" id="ARBA00022741"/>
    </source>
</evidence>
<comment type="caution">
    <text evidence="7">The sequence shown here is derived from an EMBL/GenBank/DDBJ whole genome shotgun (WGS) entry which is preliminary data.</text>
</comment>